<dbReference type="AlphaFoldDB" id="A0A4U1C4P5"/>
<name>A0A4U1C4P5_9SPHI</name>
<keyword evidence="2" id="KW-1185">Reference proteome</keyword>
<dbReference type="EMBL" id="SWBO01000007">
    <property type="protein sequence ID" value="TKB99367.1"/>
    <property type="molecule type" value="Genomic_DNA"/>
</dbReference>
<reference evidence="1 2" key="1">
    <citation type="submission" date="2019-04" db="EMBL/GenBank/DDBJ databases">
        <title>Pedobacter sp. AR-2-6 sp. nov., isolated from Arctic soil.</title>
        <authorList>
            <person name="Dahal R.H."/>
            <person name="Kim D.-U."/>
        </authorList>
    </citation>
    <scope>NUCLEOTIDE SEQUENCE [LARGE SCALE GENOMIC DNA]</scope>
    <source>
        <strain evidence="1 2">AR-2-6</strain>
    </source>
</reference>
<dbReference type="InterPro" id="IPR034660">
    <property type="entry name" value="DinB/YfiT-like"/>
</dbReference>
<comment type="caution">
    <text evidence="1">The sequence shown here is derived from an EMBL/GenBank/DDBJ whole genome shotgun (WGS) entry which is preliminary data.</text>
</comment>
<dbReference type="SUPFAM" id="SSF109854">
    <property type="entry name" value="DinB/YfiT-like putative metalloenzymes"/>
    <property type="match status" value="1"/>
</dbReference>
<dbReference type="OrthoDB" id="2599194at2"/>
<evidence type="ECO:0000313" key="2">
    <source>
        <dbReference type="Proteomes" id="UP000310477"/>
    </source>
</evidence>
<organism evidence="1 2">
    <name type="scientific">Pedobacter cryotolerans</name>
    <dbReference type="NCBI Taxonomy" id="2571270"/>
    <lineage>
        <taxon>Bacteria</taxon>
        <taxon>Pseudomonadati</taxon>
        <taxon>Bacteroidota</taxon>
        <taxon>Sphingobacteriia</taxon>
        <taxon>Sphingobacteriales</taxon>
        <taxon>Sphingobacteriaceae</taxon>
        <taxon>Pedobacter</taxon>
    </lineage>
</organism>
<accession>A0A4U1C4P5</accession>
<sequence length="150" mass="17125">MKTIFQQETVNEIIARLEKLTAETKPNWGKMNASQMLAHCNVSYEMAFENIHKAPNGFVKLILKLFVKDQVVGSKPYKKNGQTAPAFLITDPKDFEKEKARLIAYLQKTSQLGANHFEGRESLSFGKLTAAQWNTMFQKHLEHHLTQFGV</sequence>
<dbReference type="InterPro" id="IPR011463">
    <property type="entry name" value="DUF1569"/>
</dbReference>
<protein>
    <submittedName>
        <fullName evidence="1">DUF1569 domain-containing protein</fullName>
    </submittedName>
</protein>
<dbReference type="Proteomes" id="UP000310477">
    <property type="component" value="Unassembled WGS sequence"/>
</dbReference>
<dbReference type="Pfam" id="PF07606">
    <property type="entry name" value="DUF1569"/>
    <property type="match status" value="1"/>
</dbReference>
<dbReference type="Gene3D" id="1.20.120.450">
    <property type="entry name" value="dinb family like domain"/>
    <property type="match status" value="1"/>
</dbReference>
<gene>
    <name evidence="1" type="ORF">FA045_12825</name>
</gene>
<evidence type="ECO:0000313" key="1">
    <source>
        <dbReference type="EMBL" id="TKB99367.1"/>
    </source>
</evidence>
<dbReference type="RefSeq" id="WP_136877487.1">
    <property type="nucleotide sequence ID" value="NZ_SWBO01000007.1"/>
</dbReference>
<proteinExistence type="predicted"/>